<dbReference type="Proteomes" id="UP001549749">
    <property type="component" value="Unassembled WGS sequence"/>
</dbReference>
<feature type="domain" description="Secretin/TonB short N-terminal" evidence="13">
    <location>
        <begin position="46"/>
        <end position="97"/>
    </location>
</feature>
<evidence type="ECO:0000256" key="12">
    <source>
        <dbReference type="SAM" id="SignalP"/>
    </source>
</evidence>
<feature type="chain" id="PRO_5045257947" evidence="12">
    <location>
        <begin position="22"/>
        <end position="1079"/>
    </location>
</feature>
<keyword evidence="9 10" id="KW-0998">Cell outer membrane</keyword>
<dbReference type="Pfam" id="PF13715">
    <property type="entry name" value="CarbopepD_reg_2"/>
    <property type="match status" value="1"/>
</dbReference>
<name>A0ABV2SYV7_9BACT</name>
<dbReference type="SUPFAM" id="SSF49464">
    <property type="entry name" value="Carboxypeptidase regulatory domain-like"/>
    <property type="match status" value="1"/>
</dbReference>
<keyword evidence="14" id="KW-0675">Receptor</keyword>
<keyword evidence="12" id="KW-0732">Signal</keyword>
<proteinExistence type="inferred from homology"/>
<dbReference type="PROSITE" id="PS52016">
    <property type="entry name" value="TONB_DEPENDENT_REC_3"/>
    <property type="match status" value="1"/>
</dbReference>
<reference evidence="14 15" key="1">
    <citation type="submission" date="2024-06" db="EMBL/GenBank/DDBJ databases">
        <title>Chitinophaga defluvii sp. nov., isolated from municipal sewage.</title>
        <authorList>
            <person name="Zhang L."/>
        </authorList>
    </citation>
    <scope>NUCLEOTIDE SEQUENCE [LARGE SCALE GENOMIC DNA]</scope>
    <source>
        <strain evidence="14 15">H8</strain>
    </source>
</reference>
<keyword evidence="3 10" id="KW-1134">Transmembrane beta strand</keyword>
<keyword evidence="2 10" id="KW-0813">Transport</keyword>
<keyword evidence="4" id="KW-0410">Iron transport</keyword>
<dbReference type="NCBIfam" id="TIGR04056">
    <property type="entry name" value="OMP_RagA_SusC"/>
    <property type="match status" value="1"/>
</dbReference>
<dbReference type="InterPro" id="IPR000531">
    <property type="entry name" value="Beta-barrel_TonB"/>
</dbReference>
<organism evidence="14 15">
    <name type="scientific">Chitinophaga defluvii</name>
    <dbReference type="NCBI Taxonomy" id="3163343"/>
    <lineage>
        <taxon>Bacteria</taxon>
        <taxon>Pseudomonadati</taxon>
        <taxon>Bacteroidota</taxon>
        <taxon>Chitinophagia</taxon>
        <taxon>Chitinophagales</taxon>
        <taxon>Chitinophagaceae</taxon>
        <taxon>Chitinophaga</taxon>
    </lineage>
</organism>
<dbReference type="Gene3D" id="2.60.40.1120">
    <property type="entry name" value="Carboxypeptidase-like, regulatory domain"/>
    <property type="match status" value="1"/>
</dbReference>
<protein>
    <submittedName>
        <fullName evidence="14">TonB-dependent receptor</fullName>
    </submittedName>
</protein>
<keyword evidence="5 10" id="KW-0812">Transmembrane</keyword>
<keyword evidence="7 11" id="KW-0798">TonB box</keyword>
<evidence type="ECO:0000256" key="8">
    <source>
        <dbReference type="ARBA" id="ARBA00023136"/>
    </source>
</evidence>
<comment type="similarity">
    <text evidence="10 11">Belongs to the TonB-dependent receptor family.</text>
</comment>
<keyword evidence="4" id="KW-0406">Ion transport</keyword>
<dbReference type="Gene3D" id="2.170.130.10">
    <property type="entry name" value="TonB-dependent receptor, plug domain"/>
    <property type="match status" value="1"/>
</dbReference>
<evidence type="ECO:0000256" key="5">
    <source>
        <dbReference type="ARBA" id="ARBA00022692"/>
    </source>
</evidence>
<keyword evidence="8 10" id="KW-0472">Membrane</keyword>
<evidence type="ECO:0000256" key="11">
    <source>
        <dbReference type="RuleBase" id="RU003357"/>
    </source>
</evidence>
<keyword evidence="15" id="KW-1185">Reference proteome</keyword>
<sequence length="1079" mass="117545">MKLTAIALTVLCLQVSASAFSQRFSLSEKNAVLDVVLKKIKQQSGYLFLYDSELMRQAKPVTVEIKDAPLEEVLQRCLEGQPFTYELVNKTIVIKLKHAATEKAAASIAPLDTLGGTVTNAAGIPVPGVAVGIKGTTKGTVTDEKGRFRMQDVPANAILVFRMIGFEAHEEQIVPGKALNVVLKEELSKLSEVIVVGYGTQKRSDLTGAVSSVRGDQLTGQAISNPVQALTGVAPGVQVLQNSGEPGSALSVRVRGGNSLIGGNEPMYVIDGFPITGTLDNINPNDILSIEVLKDASATAIYGSRGANGVVMVTTKKGKAGRTQVEYDVYYGLQQVTKKIDMLNAQEFATIANVRAANDNIAPFFTDAEIKAFGKGIDWQDEIFRTAPIQNHSLSVSGGNDKTRFNLTGNYFDQKGVILNSYNNQAQLRANLEHNINNNWKITFNNIVSRTKNNFLYSNNTERGAGVLSGALISPPTVPVYDANGNYSNVRKYPFSPDIAENPVAMALERKNVTTRNALLTNLFIEGKLLPDLVLRSSIGVQYENSRVDFYSPTIFQPSATGSASINYGEWVNIVNENTLTYSKTVNNDHHITLLGGITSEKNTGQNLGASATGFLTNILENKSLQSGTSPGIPTSSMSKYAILSGLGRVNYSYKGKYLLTASIRADGSSRFGKANRWGYFPSTALAWRVSEEKFWEGIKPVINDLKLRGSWGVTGNTAVSAYQSLSILSSVQTVLDKNLYIGFAPGSIKPNPELKWETTTQIDAGVDVGLLNSRLMLSFDYYSKRTNDLLSSVPVSSSTGYSTTIKNLGTVENKGIEAALTAYILEQGPFKWDLGVNLSRNRNKVISLSGGTDIFGEILGNTLPAMSLVREGHPIGVFYGYLEDGLDNNGEIKYKDLDNNGTINSLDRTIIGDPNPAYIIGLNSHMSYKNFDLTILVTSIQGVDVLNYNLSNVADGFSFGINQVRDILGNYWTADKPNPNAKYPKISKNTRYLGSDRFIEDGSYIRVKNIQLSYTLKKDKLVLAGSQIYVAVQNPFTFTNYSFYTPEINTRGAGISRGIDQFGYPDARSFMLGLRVKF</sequence>
<dbReference type="InterPro" id="IPR037066">
    <property type="entry name" value="Plug_dom_sf"/>
</dbReference>
<evidence type="ECO:0000256" key="1">
    <source>
        <dbReference type="ARBA" id="ARBA00004571"/>
    </source>
</evidence>
<dbReference type="InterPro" id="IPR011662">
    <property type="entry name" value="Secretin/TonB_short_N"/>
</dbReference>
<dbReference type="Gene3D" id="3.55.50.30">
    <property type="match status" value="1"/>
</dbReference>
<evidence type="ECO:0000313" key="14">
    <source>
        <dbReference type="EMBL" id="MET6995973.1"/>
    </source>
</evidence>
<evidence type="ECO:0000259" key="13">
    <source>
        <dbReference type="SMART" id="SM00965"/>
    </source>
</evidence>
<dbReference type="Pfam" id="PF07660">
    <property type="entry name" value="STN"/>
    <property type="match status" value="1"/>
</dbReference>
<evidence type="ECO:0000256" key="9">
    <source>
        <dbReference type="ARBA" id="ARBA00023237"/>
    </source>
</evidence>
<dbReference type="SUPFAM" id="SSF56935">
    <property type="entry name" value="Porins"/>
    <property type="match status" value="1"/>
</dbReference>
<gene>
    <name evidence="14" type="ORF">ABR189_01275</name>
</gene>
<evidence type="ECO:0000256" key="2">
    <source>
        <dbReference type="ARBA" id="ARBA00022448"/>
    </source>
</evidence>
<keyword evidence="6" id="KW-0408">Iron</keyword>
<dbReference type="SMART" id="SM00965">
    <property type="entry name" value="STN"/>
    <property type="match status" value="1"/>
</dbReference>
<dbReference type="InterPro" id="IPR023996">
    <property type="entry name" value="TonB-dep_OMP_SusC/RagA"/>
</dbReference>
<dbReference type="InterPro" id="IPR039426">
    <property type="entry name" value="TonB-dep_rcpt-like"/>
</dbReference>
<dbReference type="Pfam" id="PF00593">
    <property type="entry name" value="TonB_dep_Rec_b-barrel"/>
    <property type="match status" value="1"/>
</dbReference>
<evidence type="ECO:0000313" key="15">
    <source>
        <dbReference type="Proteomes" id="UP001549749"/>
    </source>
</evidence>
<comment type="caution">
    <text evidence="14">The sequence shown here is derived from an EMBL/GenBank/DDBJ whole genome shotgun (WGS) entry which is preliminary data.</text>
</comment>
<dbReference type="Pfam" id="PF07715">
    <property type="entry name" value="Plug"/>
    <property type="match status" value="1"/>
</dbReference>
<dbReference type="InterPro" id="IPR012910">
    <property type="entry name" value="Plug_dom"/>
</dbReference>
<dbReference type="InterPro" id="IPR008969">
    <property type="entry name" value="CarboxyPept-like_regulatory"/>
</dbReference>
<feature type="signal peptide" evidence="12">
    <location>
        <begin position="1"/>
        <end position="21"/>
    </location>
</feature>
<dbReference type="EMBL" id="JBEXAC010000001">
    <property type="protein sequence ID" value="MET6995973.1"/>
    <property type="molecule type" value="Genomic_DNA"/>
</dbReference>
<dbReference type="Gene3D" id="2.40.170.20">
    <property type="entry name" value="TonB-dependent receptor, beta-barrel domain"/>
    <property type="match status" value="1"/>
</dbReference>
<evidence type="ECO:0000256" key="4">
    <source>
        <dbReference type="ARBA" id="ARBA00022496"/>
    </source>
</evidence>
<dbReference type="InterPro" id="IPR036942">
    <property type="entry name" value="Beta-barrel_TonB_sf"/>
</dbReference>
<comment type="subcellular location">
    <subcellularLocation>
        <location evidence="1 10">Cell outer membrane</location>
        <topology evidence="1 10">Multi-pass membrane protein</topology>
    </subcellularLocation>
</comment>
<dbReference type="InterPro" id="IPR023997">
    <property type="entry name" value="TonB-dep_OMP_SusC/RagA_CS"/>
</dbReference>
<dbReference type="RefSeq" id="WP_354658620.1">
    <property type="nucleotide sequence ID" value="NZ_JBEXAC010000001.1"/>
</dbReference>
<accession>A0ABV2SYV7</accession>
<evidence type="ECO:0000256" key="3">
    <source>
        <dbReference type="ARBA" id="ARBA00022452"/>
    </source>
</evidence>
<evidence type="ECO:0000256" key="7">
    <source>
        <dbReference type="ARBA" id="ARBA00023077"/>
    </source>
</evidence>
<evidence type="ECO:0000256" key="10">
    <source>
        <dbReference type="PROSITE-ProRule" id="PRU01360"/>
    </source>
</evidence>
<dbReference type="NCBIfam" id="TIGR04057">
    <property type="entry name" value="SusC_RagA_signa"/>
    <property type="match status" value="1"/>
</dbReference>
<evidence type="ECO:0000256" key="6">
    <source>
        <dbReference type="ARBA" id="ARBA00023004"/>
    </source>
</evidence>